<dbReference type="EMBL" id="CAJVPP010008244">
    <property type="protein sequence ID" value="CAG8695396.1"/>
    <property type="molecule type" value="Genomic_DNA"/>
</dbReference>
<evidence type="ECO:0000313" key="1">
    <source>
        <dbReference type="EMBL" id="CAG8695396.1"/>
    </source>
</evidence>
<reference evidence="1" key="1">
    <citation type="submission" date="2021-06" db="EMBL/GenBank/DDBJ databases">
        <authorList>
            <person name="Kallberg Y."/>
            <person name="Tangrot J."/>
            <person name="Rosling A."/>
        </authorList>
    </citation>
    <scope>NUCLEOTIDE SEQUENCE</scope>
    <source>
        <strain evidence="1">87-6 pot B 2015</strain>
    </source>
</reference>
<dbReference type="Proteomes" id="UP000789375">
    <property type="component" value="Unassembled WGS sequence"/>
</dbReference>
<protein>
    <submittedName>
        <fullName evidence="1">1582_t:CDS:1</fullName>
    </submittedName>
</protein>
<organism evidence="1 2">
    <name type="scientific">Funneliformis mosseae</name>
    <name type="common">Endomycorrhizal fungus</name>
    <name type="synonym">Glomus mosseae</name>
    <dbReference type="NCBI Taxonomy" id="27381"/>
    <lineage>
        <taxon>Eukaryota</taxon>
        <taxon>Fungi</taxon>
        <taxon>Fungi incertae sedis</taxon>
        <taxon>Mucoromycota</taxon>
        <taxon>Glomeromycotina</taxon>
        <taxon>Glomeromycetes</taxon>
        <taxon>Glomerales</taxon>
        <taxon>Glomeraceae</taxon>
        <taxon>Funneliformis</taxon>
    </lineage>
</organism>
<sequence>EALYIDLKEPFNATAPPFDVSSPIPVRNSWTTTALVNDDIYLFGGIMRDGNFK</sequence>
<name>A0A9N9HLG7_FUNMO</name>
<evidence type="ECO:0000313" key="2">
    <source>
        <dbReference type="Proteomes" id="UP000789375"/>
    </source>
</evidence>
<dbReference type="AlphaFoldDB" id="A0A9N9HLG7"/>
<keyword evidence="2" id="KW-1185">Reference proteome</keyword>
<proteinExistence type="predicted"/>
<gene>
    <name evidence="1" type="ORF">FMOSSE_LOCUS13552</name>
</gene>
<comment type="caution">
    <text evidence="1">The sequence shown here is derived from an EMBL/GenBank/DDBJ whole genome shotgun (WGS) entry which is preliminary data.</text>
</comment>
<accession>A0A9N9HLG7</accession>
<feature type="non-terminal residue" evidence="1">
    <location>
        <position position="53"/>
    </location>
</feature>